<dbReference type="EC" id="6.1.1.12" evidence="3"/>
<dbReference type="GO" id="GO:0003723">
    <property type="term" value="F:RNA binding"/>
    <property type="evidence" value="ECO:0007669"/>
    <property type="project" value="TreeGrafter"/>
</dbReference>
<dbReference type="Pfam" id="PF00152">
    <property type="entry name" value="tRNA-synt_2"/>
    <property type="match status" value="1"/>
</dbReference>
<dbReference type="InterPro" id="IPR045864">
    <property type="entry name" value="aa-tRNA-synth_II/BPL/LPL"/>
</dbReference>
<evidence type="ECO:0000256" key="2">
    <source>
        <dbReference type="ARBA" id="ARBA00005312"/>
    </source>
</evidence>
<reference evidence="13 14" key="1">
    <citation type="submission" date="2017-09" db="EMBL/GenBank/DDBJ databases">
        <authorList>
            <consortium name="International Durum Wheat Genome Sequencing Consortium (IDWGSC)"/>
            <person name="Milanesi L."/>
        </authorList>
    </citation>
    <scope>NUCLEOTIDE SEQUENCE [LARGE SCALE GENOMIC DNA]</scope>
    <source>
        <strain evidence="14">cv. Svevo</strain>
    </source>
</reference>
<organism evidence="13 14">
    <name type="scientific">Triticum turgidum subsp. durum</name>
    <name type="common">Durum wheat</name>
    <name type="synonym">Triticum durum</name>
    <dbReference type="NCBI Taxonomy" id="4567"/>
    <lineage>
        <taxon>Eukaryota</taxon>
        <taxon>Viridiplantae</taxon>
        <taxon>Streptophyta</taxon>
        <taxon>Embryophyta</taxon>
        <taxon>Tracheophyta</taxon>
        <taxon>Spermatophyta</taxon>
        <taxon>Magnoliopsida</taxon>
        <taxon>Liliopsida</taxon>
        <taxon>Poales</taxon>
        <taxon>Poaceae</taxon>
        <taxon>BOP clade</taxon>
        <taxon>Pooideae</taxon>
        <taxon>Triticodae</taxon>
        <taxon>Triticeae</taxon>
        <taxon>Triticinae</taxon>
        <taxon>Triticum</taxon>
    </lineage>
</organism>
<dbReference type="GO" id="GO:0006422">
    <property type="term" value="P:aspartyl-tRNA aminoacylation"/>
    <property type="evidence" value="ECO:0007669"/>
    <property type="project" value="InterPro"/>
</dbReference>
<dbReference type="PANTHER" id="PTHR43450">
    <property type="entry name" value="ASPARTYL-TRNA SYNTHETASE"/>
    <property type="match status" value="1"/>
</dbReference>
<proteinExistence type="inferred from homology"/>
<name>A0A9R0Q390_TRITD</name>
<keyword evidence="4" id="KW-0963">Cytoplasm</keyword>
<dbReference type="SUPFAM" id="SSF55681">
    <property type="entry name" value="Class II aaRS and biotin synthetases"/>
    <property type="match status" value="1"/>
</dbReference>
<dbReference type="GO" id="GO:0004815">
    <property type="term" value="F:aspartate-tRNA ligase activity"/>
    <property type="evidence" value="ECO:0007669"/>
    <property type="project" value="UniProtKB-EC"/>
</dbReference>
<comment type="catalytic activity">
    <reaction evidence="10">
        <text>tRNA(Asp) + L-aspartate + ATP = L-aspartyl-tRNA(Asp) + AMP + diphosphate</text>
        <dbReference type="Rhea" id="RHEA:19649"/>
        <dbReference type="Rhea" id="RHEA-COMP:9660"/>
        <dbReference type="Rhea" id="RHEA-COMP:9678"/>
        <dbReference type="ChEBI" id="CHEBI:29991"/>
        <dbReference type="ChEBI" id="CHEBI:30616"/>
        <dbReference type="ChEBI" id="CHEBI:33019"/>
        <dbReference type="ChEBI" id="CHEBI:78442"/>
        <dbReference type="ChEBI" id="CHEBI:78516"/>
        <dbReference type="ChEBI" id="CHEBI:456215"/>
        <dbReference type="EC" id="6.1.1.12"/>
    </reaction>
</comment>
<dbReference type="InterPro" id="IPR002312">
    <property type="entry name" value="Asp/Asn-tRNA-synth_IIb"/>
</dbReference>
<comment type="subcellular location">
    <subcellularLocation>
        <location evidence="1">Cytoplasm</location>
    </subcellularLocation>
</comment>
<dbReference type="Gramene" id="TRITD1Av1G047410.1">
    <property type="protein sequence ID" value="TRITD1Av1G047410.1"/>
    <property type="gene ID" value="TRITD1Av1G047410"/>
</dbReference>
<dbReference type="GO" id="GO:0017101">
    <property type="term" value="C:aminoacyl-tRNA synthetase multienzyme complex"/>
    <property type="evidence" value="ECO:0007669"/>
    <property type="project" value="TreeGrafter"/>
</dbReference>
<dbReference type="InterPro" id="IPR012340">
    <property type="entry name" value="NA-bd_OB-fold"/>
</dbReference>
<dbReference type="InterPro" id="IPR004364">
    <property type="entry name" value="Aa-tRNA-synt_II"/>
</dbReference>
<dbReference type="GO" id="GO:0005829">
    <property type="term" value="C:cytosol"/>
    <property type="evidence" value="ECO:0007669"/>
    <property type="project" value="TreeGrafter"/>
</dbReference>
<dbReference type="Gene3D" id="2.40.50.140">
    <property type="entry name" value="Nucleic acid-binding proteins"/>
    <property type="match status" value="1"/>
</dbReference>
<keyword evidence="7" id="KW-0067">ATP-binding</keyword>
<dbReference type="InterPro" id="IPR006195">
    <property type="entry name" value="aa-tRNA-synth_II"/>
</dbReference>
<gene>
    <name evidence="13" type="ORF">TRITD_1Av1G047410</name>
</gene>
<evidence type="ECO:0000313" key="14">
    <source>
        <dbReference type="Proteomes" id="UP000324705"/>
    </source>
</evidence>
<evidence type="ECO:0000256" key="11">
    <source>
        <dbReference type="SAM" id="MobiDB-lite"/>
    </source>
</evidence>
<evidence type="ECO:0000256" key="9">
    <source>
        <dbReference type="ARBA" id="ARBA00023146"/>
    </source>
</evidence>
<evidence type="ECO:0000256" key="10">
    <source>
        <dbReference type="ARBA" id="ARBA00047904"/>
    </source>
</evidence>
<dbReference type="Proteomes" id="UP000324705">
    <property type="component" value="Chromosome 1A"/>
</dbReference>
<dbReference type="PRINTS" id="PR01042">
    <property type="entry name" value="TRNASYNTHASP"/>
</dbReference>
<comment type="similarity">
    <text evidence="2">Belongs to the class-II aminoacyl-tRNA synthetase family. Type 2 subfamily.</text>
</comment>
<evidence type="ECO:0000256" key="6">
    <source>
        <dbReference type="ARBA" id="ARBA00022741"/>
    </source>
</evidence>
<dbReference type="EMBL" id="LT934111">
    <property type="protein sequence ID" value="VAH02875.1"/>
    <property type="molecule type" value="Genomic_DNA"/>
</dbReference>
<evidence type="ECO:0000256" key="7">
    <source>
        <dbReference type="ARBA" id="ARBA00022840"/>
    </source>
</evidence>
<dbReference type="InterPro" id="IPR004523">
    <property type="entry name" value="Asp-tRNA_synthase_2"/>
</dbReference>
<evidence type="ECO:0000256" key="5">
    <source>
        <dbReference type="ARBA" id="ARBA00022598"/>
    </source>
</evidence>
<keyword evidence="6" id="KW-0547">Nucleotide-binding</keyword>
<dbReference type="AlphaFoldDB" id="A0A9R0Q390"/>
<dbReference type="PANTHER" id="PTHR43450:SF1">
    <property type="entry name" value="ASPARTATE--TRNA LIGASE, CYTOPLASMIC"/>
    <property type="match status" value="1"/>
</dbReference>
<protein>
    <recommendedName>
        <fullName evidence="3">aspartate--tRNA ligase</fullName>
        <ecNumber evidence="3">6.1.1.12</ecNumber>
    </recommendedName>
</protein>
<keyword evidence="5" id="KW-0436">Ligase</keyword>
<evidence type="ECO:0000256" key="1">
    <source>
        <dbReference type="ARBA" id="ARBA00004496"/>
    </source>
</evidence>
<dbReference type="Gene3D" id="3.30.930.10">
    <property type="entry name" value="Bira Bifunctional Protein, Domain 2"/>
    <property type="match status" value="1"/>
</dbReference>
<dbReference type="FunFam" id="3.30.930.10:FF:000038">
    <property type="entry name" value="Aspartate--tRNA ligase"/>
    <property type="match status" value="1"/>
</dbReference>
<feature type="region of interest" description="Disordered" evidence="11">
    <location>
        <begin position="1"/>
        <end position="80"/>
    </location>
</feature>
<keyword evidence="14" id="KW-1185">Reference proteome</keyword>
<feature type="region of interest" description="Disordered" evidence="11">
    <location>
        <begin position="92"/>
        <end position="130"/>
    </location>
</feature>
<evidence type="ECO:0000256" key="8">
    <source>
        <dbReference type="ARBA" id="ARBA00022917"/>
    </source>
</evidence>
<keyword evidence="9" id="KW-0030">Aminoacyl-tRNA synthetase</keyword>
<evidence type="ECO:0000259" key="12">
    <source>
        <dbReference type="PROSITE" id="PS50862"/>
    </source>
</evidence>
<evidence type="ECO:0000256" key="4">
    <source>
        <dbReference type="ARBA" id="ARBA00022490"/>
    </source>
</evidence>
<evidence type="ECO:0000313" key="13">
    <source>
        <dbReference type="EMBL" id="VAH02875.1"/>
    </source>
</evidence>
<evidence type="ECO:0000256" key="3">
    <source>
        <dbReference type="ARBA" id="ARBA00012841"/>
    </source>
</evidence>
<dbReference type="PROSITE" id="PS50862">
    <property type="entry name" value="AA_TRNA_LIGASE_II"/>
    <property type="match status" value="1"/>
</dbReference>
<dbReference type="SUPFAM" id="SSF50249">
    <property type="entry name" value="Nucleic acid-binding proteins"/>
    <property type="match status" value="1"/>
</dbReference>
<accession>A0A9R0Q390</accession>
<feature type="domain" description="Aminoacyl-transfer RNA synthetases class-II family profile" evidence="12">
    <location>
        <begin position="321"/>
        <end position="626"/>
    </location>
</feature>
<sequence length="626" mass="69559">MVVPTGGASAEAENLRQKRLMGKKEEGSPTAAADAKILPQKRPPGKKGGGSPTAAADARILPQKRPPGKKGEGSPPAAAETKNLLRKQMLGKKGEGTPTAAPDAKNPYLKQPAGENAVGSRTASADETSDGEQLLSLSEALYSKSYGDVPVEVFMTVPVRRPLDRLNLADISREAAGRIVLVQGFAQTIKKVNKNITLVVLREGLSSIKCVVLADDPGICEDMVTFIRKLNKESFVEVEGLIETMLKNLIRGCSRFQIRVKKLYCIDEAGGLPFQLEDAARGAHKQFDTQGKKLAHVSLSVRLNSRFFDLRIRVSQAVFWIQSEVTTHFMQFMIKGGFMCTHTPKITGVSEGGSAVFKVNYFKEQASLAQSPQLYKQMLINGGINRVFEVGPVYRAEDSNTHRHLCEYIGLHAEMQIKEHYFEVIDFVDALFVDLFDHLAKNCSEMLDIIQEQYPCERLKYLQQNVRLKYSDGIKMLQESGFPIQEPQDLNNKAELMLGKLVLEKYKTDFFILYEFPLAVRPFYTMPSGQERNPGSYSNSFDAYIRGQEVLSGSQRIHNKSLLIKRIDERGYIKAIFQQFTDTFGCGAPPRGGFGAGLERLVMLYLGVPDIRIASLFPHDPGRLVP</sequence>
<keyword evidence="8" id="KW-0648">Protein biosynthesis</keyword>
<dbReference type="GO" id="GO:0005524">
    <property type="term" value="F:ATP binding"/>
    <property type="evidence" value="ECO:0007669"/>
    <property type="project" value="UniProtKB-KW"/>
</dbReference>